<proteinExistence type="predicted"/>
<reference evidence="1 2" key="1">
    <citation type="submission" date="2019-09" db="EMBL/GenBank/DDBJ databases">
        <authorList>
            <person name="Chandra G."/>
            <person name="Truman W A."/>
        </authorList>
    </citation>
    <scope>NUCLEOTIDE SEQUENCE [LARGE SCALE GENOMIC DNA]</scope>
    <source>
        <strain evidence="1">PS870</strain>
    </source>
</reference>
<dbReference type="EMBL" id="CABVIK010000002">
    <property type="protein sequence ID" value="VVO55150.1"/>
    <property type="molecule type" value="Genomic_DNA"/>
</dbReference>
<gene>
    <name evidence="1" type="ORF">PS870_00497</name>
</gene>
<accession>A0A5E7GUA4</accession>
<protein>
    <submittedName>
        <fullName evidence="1">Uncharacterized protein</fullName>
    </submittedName>
</protein>
<sequence>MSNNLKYWLFYMPTDGSDALGLIVERNTSKPTLALVPLLEFWRDFAQDALWQTNEAASYKYIYNPETNTSIINRNGNAELLNGESPNLQFSLFGDIKFANWNISDFNTGLLMCTENNSDVLFKKKEKSECVWHQWYKL</sequence>
<evidence type="ECO:0000313" key="2">
    <source>
        <dbReference type="Proteomes" id="UP000349468"/>
    </source>
</evidence>
<dbReference type="AlphaFoldDB" id="A0A5E7GUA4"/>
<evidence type="ECO:0000313" key="1">
    <source>
        <dbReference type="EMBL" id="VVO55150.1"/>
    </source>
</evidence>
<name>A0A5E7GUA4_PSEFL</name>
<dbReference type="RefSeq" id="WP_154911660.1">
    <property type="nucleotide sequence ID" value="NZ_CABVIK010000002.1"/>
</dbReference>
<dbReference type="Proteomes" id="UP000349468">
    <property type="component" value="Unassembled WGS sequence"/>
</dbReference>
<organism evidence="1 2">
    <name type="scientific">Pseudomonas fluorescens</name>
    <dbReference type="NCBI Taxonomy" id="294"/>
    <lineage>
        <taxon>Bacteria</taxon>
        <taxon>Pseudomonadati</taxon>
        <taxon>Pseudomonadota</taxon>
        <taxon>Gammaproteobacteria</taxon>
        <taxon>Pseudomonadales</taxon>
        <taxon>Pseudomonadaceae</taxon>
        <taxon>Pseudomonas</taxon>
    </lineage>
</organism>